<evidence type="ECO:0000313" key="6">
    <source>
        <dbReference type="Proteomes" id="UP000447873"/>
    </source>
</evidence>
<evidence type="ECO:0000313" key="5">
    <source>
        <dbReference type="Proteomes" id="UP000433883"/>
    </source>
</evidence>
<reference evidence="3 5" key="1">
    <citation type="submission" date="2019-11" db="EMBL/GenBank/DDBJ databases">
        <title>Venturia inaequalis Genome Resource.</title>
        <authorList>
            <person name="Lichtner F.J."/>
        </authorList>
    </citation>
    <scope>NUCLEOTIDE SEQUENCE [LARGE SCALE GENOMIC DNA]</scope>
    <source>
        <strain evidence="2 6">120213</strain>
        <strain evidence="3">Bline_iso_100314</strain>
        <strain evidence="4 7">DMI_063113</strain>
    </source>
</reference>
<evidence type="ECO:0000313" key="4">
    <source>
        <dbReference type="EMBL" id="KAE9991883.1"/>
    </source>
</evidence>
<dbReference type="Proteomes" id="UP000447873">
    <property type="component" value="Unassembled WGS sequence"/>
</dbReference>
<feature type="chain" id="PRO_5044690692" description="Cell wall protein" evidence="1">
    <location>
        <begin position="18"/>
        <end position="220"/>
    </location>
</feature>
<keyword evidence="1" id="KW-0732">Signal</keyword>
<dbReference type="InterPro" id="IPR021054">
    <property type="entry name" value="Cell_wall_mannoprotein_1"/>
</dbReference>
<evidence type="ECO:0008006" key="8">
    <source>
        <dbReference type="Google" id="ProtNLM"/>
    </source>
</evidence>
<evidence type="ECO:0000313" key="2">
    <source>
        <dbReference type="EMBL" id="KAE9970431.1"/>
    </source>
</evidence>
<name>A0A8H3UUD3_VENIN</name>
<dbReference type="Proteomes" id="UP000490939">
    <property type="component" value="Unassembled WGS sequence"/>
</dbReference>
<accession>A0A8H3UUD3</accession>
<dbReference type="Proteomes" id="UP000433883">
    <property type="component" value="Unassembled WGS sequence"/>
</dbReference>
<dbReference type="Pfam" id="PF12296">
    <property type="entry name" value="HsbA"/>
    <property type="match status" value="1"/>
</dbReference>
<dbReference type="OrthoDB" id="10430504at2759"/>
<protein>
    <recommendedName>
        <fullName evidence="8">Cell wall protein</fullName>
    </recommendedName>
</protein>
<feature type="signal peptide" evidence="1">
    <location>
        <begin position="1"/>
        <end position="17"/>
    </location>
</feature>
<gene>
    <name evidence="3" type="ORF">BLS_001854</name>
    <name evidence="4" type="ORF">EG327_010670</name>
    <name evidence="2" type="ORF">EG328_006297</name>
</gene>
<dbReference type="EMBL" id="WNWS01000331">
    <property type="protein sequence ID" value="KAE9970431.1"/>
    <property type="molecule type" value="Genomic_DNA"/>
</dbReference>
<proteinExistence type="predicted"/>
<keyword evidence="7" id="KW-1185">Reference proteome</keyword>
<dbReference type="AlphaFoldDB" id="A0A8H3UUD3"/>
<sequence>MQFTTLLTLTLAPLALAADQAAMDGPAIKALISSMQTQIAAVDKIINGMTDANIAAQAPVLITNMGTLSAALTSGSAKIKSSNALGMLELGGLASSAMPLSSSLMGMFNNIIVKRPVMVKGNQVEPLAAELKKIQGGLLGLGDAMSGQIPTAIAEKIPKHEVPAGLANADLKKFVDVMFDVGIAVFKGQDAKVDVTGSTIWPLAADKGGKMVRRGVEFSA</sequence>
<evidence type="ECO:0000313" key="7">
    <source>
        <dbReference type="Proteomes" id="UP000490939"/>
    </source>
</evidence>
<evidence type="ECO:0000313" key="3">
    <source>
        <dbReference type="EMBL" id="KAE9976786.1"/>
    </source>
</evidence>
<organism evidence="3 5">
    <name type="scientific">Venturia inaequalis</name>
    <name type="common">Apple scab fungus</name>
    <dbReference type="NCBI Taxonomy" id="5025"/>
    <lineage>
        <taxon>Eukaryota</taxon>
        <taxon>Fungi</taxon>
        <taxon>Dikarya</taxon>
        <taxon>Ascomycota</taxon>
        <taxon>Pezizomycotina</taxon>
        <taxon>Dothideomycetes</taxon>
        <taxon>Pleosporomycetidae</taxon>
        <taxon>Venturiales</taxon>
        <taxon>Venturiaceae</taxon>
        <taxon>Venturia</taxon>
    </lineage>
</organism>
<dbReference type="EMBL" id="WNWQ01000146">
    <property type="protein sequence ID" value="KAE9976786.1"/>
    <property type="molecule type" value="Genomic_DNA"/>
</dbReference>
<comment type="caution">
    <text evidence="3">The sequence shown here is derived from an EMBL/GenBank/DDBJ whole genome shotgun (WGS) entry which is preliminary data.</text>
</comment>
<evidence type="ECO:0000256" key="1">
    <source>
        <dbReference type="SAM" id="SignalP"/>
    </source>
</evidence>
<dbReference type="EMBL" id="WNWR01000078">
    <property type="protein sequence ID" value="KAE9991883.1"/>
    <property type="molecule type" value="Genomic_DNA"/>
</dbReference>